<comment type="caution">
    <text evidence="1">The sequence shown here is derived from an EMBL/GenBank/DDBJ whole genome shotgun (WGS) entry which is preliminary data.</text>
</comment>
<protein>
    <submittedName>
        <fullName evidence="1">17872_t:CDS:1</fullName>
    </submittedName>
</protein>
<dbReference type="EMBL" id="CAJVQB010007889">
    <property type="protein sequence ID" value="CAG8710817.1"/>
    <property type="molecule type" value="Genomic_DNA"/>
</dbReference>
<keyword evidence="2" id="KW-1185">Reference proteome</keyword>
<feature type="non-terminal residue" evidence="1">
    <location>
        <position position="1"/>
    </location>
</feature>
<dbReference type="Proteomes" id="UP000789901">
    <property type="component" value="Unassembled WGS sequence"/>
</dbReference>
<reference evidence="1 2" key="1">
    <citation type="submission" date="2021-06" db="EMBL/GenBank/DDBJ databases">
        <authorList>
            <person name="Kallberg Y."/>
            <person name="Tangrot J."/>
            <person name="Rosling A."/>
        </authorList>
    </citation>
    <scope>NUCLEOTIDE SEQUENCE [LARGE SCALE GENOMIC DNA]</scope>
    <source>
        <strain evidence="1 2">120-4 pot B 10/14</strain>
    </source>
</reference>
<proteinExistence type="predicted"/>
<evidence type="ECO:0000313" key="1">
    <source>
        <dbReference type="EMBL" id="CAG8710817.1"/>
    </source>
</evidence>
<gene>
    <name evidence="1" type="ORF">GMARGA_LOCUS12736</name>
</gene>
<name>A0ABN7V0D7_GIGMA</name>
<evidence type="ECO:0000313" key="2">
    <source>
        <dbReference type="Proteomes" id="UP000789901"/>
    </source>
</evidence>
<accession>A0ABN7V0D7</accession>
<organism evidence="1 2">
    <name type="scientific">Gigaspora margarita</name>
    <dbReference type="NCBI Taxonomy" id="4874"/>
    <lineage>
        <taxon>Eukaryota</taxon>
        <taxon>Fungi</taxon>
        <taxon>Fungi incertae sedis</taxon>
        <taxon>Mucoromycota</taxon>
        <taxon>Glomeromycotina</taxon>
        <taxon>Glomeromycetes</taxon>
        <taxon>Diversisporales</taxon>
        <taxon>Gigasporaceae</taxon>
        <taxon>Gigaspora</taxon>
    </lineage>
</organism>
<sequence length="83" mass="9537">QLDNSSKLQKLLPTSLLIGKMLKMLFKSEKLLEGRVDPDLGFAVQEENFDRRLEITDGDVKVQGFLILDLQYLALEKFLEKIV</sequence>